<dbReference type="EMBL" id="WUAV01000003">
    <property type="protein sequence ID" value="KAF1762441.1"/>
    <property type="molecule type" value="Genomic_DNA"/>
</dbReference>
<dbReference type="KEGG" id="crq:GCK72_010703"/>
<proteinExistence type="predicted"/>
<dbReference type="GeneID" id="78775016"/>
<name>A0A6A5H6B7_CAERE</name>
<comment type="caution">
    <text evidence="2">The sequence shown here is derived from an EMBL/GenBank/DDBJ whole genome shotgun (WGS) entry which is preliminary data.</text>
</comment>
<accession>A0A6A5H6B7</accession>
<dbReference type="Proteomes" id="UP000483820">
    <property type="component" value="Chromosome III"/>
</dbReference>
<feature type="region of interest" description="Disordered" evidence="1">
    <location>
        <begin position="1"/>
        <end position="42"/>
    </location>
</feature>
<dbReference type="RefSeq" id="XP_053587578.1">
    <property type="nucleotide sequence ID" value="XM_053728001.1"/>
</dbReference>
<protein>
    <submittedName>
        <fullName evidence="2">Uncharacterized protein</fullName>
    </submittedName>
</protein>
<dbReference type="AlphaFoldDB" id="A0A6A5H6B7"/>
<dbReference type="CTD" id="78775016"/>
<evidence type="ECO:0000313" key="2">
    <source>
        <dbReference type="EMBL" id="KAF1762441.1"/>
    </source>
</evidence>
<evidence type="ECO:0000256" key="1">
    <source>
        <dbReference type="SAM" id="MobiDB-lite"/>
    </source>
</evidence>
<organism evidence="2 3">
    <name type="scientific">Caenorhabditis remanei</name>
    <name type="common">Caenorhabditis vulgaris</name>
    <dbReference type="NCBI Taxonomy" id="31234"/>
    <lineage>
        <taxon>Eukaryota</taxon>
        <taxon>Metazoa</taxon>
        <taxon>Ecdysozoa</taxon>
        <taxon>Nematoda</taxon>
        <taxon>Chromadorea</taxon>
        <taxon>Rhabditida</taxon>
        <taxon>Rhabditina</taxon>
        <taxon>Rhabditomorpha</taxon>
        <taxon>Rhabditoidea</taxon>
        <taxon>Rhabditidae</taxon>
        <taxon>Peloderinae</taxon>
        <taxon>Caenorhabditis</taxon>
    </lineage>
</organism>
<evidence type="ECO:0000313" key="3">
    <source>
        <dbReference type="Proteomes" id="UP000483820"/>
    </source>
</evidence>
<sequence>MPPKRKSTTKETTHGRKERKSTKKESSPENDSEGEEGIPFDKKTLQRNVKFDFEKLMTDPVFQHPEFVVKMEPEDLTVEHYEKNGLEKPIHFRCDPKRIGMK</sequence>
<gene>
    <name evidence="2" type="ORF">GCK72_010703</name>
</gene>
<reference evidence="2 3" key="1">
    <citation type="submission" date="2019-12" db="EMBL/GenBank/DDBJ databases">
        <title>Chromosome-level assembly of the Caenorhabditis remanei genome.</title>
        <authorList>
            <person name="Teterina A.A."/>
            <person name="Willis J.H."/>
            <person name="Phillips P.C."/>
        </authorList>
    </citation>
    <scope>NUCLEOTIDE SEQUENCE [LARGE SCALE GENOMIC DNA]</scope>
    <source>
        <strain evidence="2 3">PX506</strain>
        <tissue evidence="2">Whole organism</tissue>
    </source>
</reference>
<feature type="compositionally biased region" description="Acidic residues" evidence="1">
    <location>
        <begin position="28"/>
        <end position="38"/>
    </location>
</feature>